<organism evidence="2 3">
    <name type="scientific">Sphingomonas palmae</name>
    <dbReference type="NCBI Taxonomy" id="1855283"/>
    <lineage>
        <taxon>Bacteria</taxon>
        <taxon>Pseudomonadati</taxon>
        <taxon>Pseudomonadota</taxon>
        <taxon>Alphaproteobacteria</taxon>
        <taxon>Sphingomonadales</taxon>
        <taxon>Sphingomonadaceae</taxon>
        <taxon>Sphingomonas</taxon>
    </lineage>
</organism>
<evidence type="ECO:0000256" key="1">
    <source>
        <dbReference type="SAM" id="Phobius"/>
    </source>
</evidence>
<keyword evidence="1" id="KW-1133">Transmembrane helix</keyword>
<sequence>MTTIKQVQHTGGIAAAALGLSAAAIIFAQATASAMVFLGELLIR</sequence>
<accession>A0A1H7Q2X3</accession>
<keyword evidence="1" id="KW-0812">Transmembrane</keyword>
<dbReference type="Proteomes" id="UP000199214">
    <property type="component" value="Unassembled WGS sequence"/>
</dbReference>
<evidence type="ECO:0000313" key="3">
    <source>
        <dbReference type="Proteomes" id="UP000199214"/>
    </source>
</evidence>
<dbReference type="EMBL" id="FNZZ01000003">
    <property type="protein sequence ID" value="SEL42159.1"/>
    <property type="molecule type" value="Genomic_DNA"/>
</dbReference>
<feature type="transmembrane region" description="Helical" evidence="1">
    <location>
        <begin position="12"/>
        <end position="38"/>
    </location>
</feature>
<reference evidence="3" key="1">
    <citation type="submission" date="2016-10" db="EMBL/GenBank/DDBJ databases">
        <authorList>
            <person name="Varghese N."/>
            <person name="Submissions S."/>
        </authorList>
    </citation>
    <scope>NUCLEOTIDE SEQUENCE [LARGE SCALE GENOMIC DNA]</scope>
    <source>
        <strain evidence="3">JS21-1</strain>
    </source>
</reference>
<keyword evidence="1" id="KW-0472">Membrane</keyword>
<protein>
    <submittedName>
        <fullName evidence="2">Uncharacterized protein</fullName>
    </submittedName>
</protein>
<dbReference type="AlphaFoldDB" id="A0A1H7Q2X3"/>
<dbReference type="RefSeq" id="WP_019516093.1">
    <property type="nucleotide sequence ID" value="NZ_FNZZ01000003.1"/>
</dbReference>
<gene>
    <name evidence="2" type="ORF">SAMN05216382_2011</name>
</gene>
<evidence type="ECO:0000313" key="2">
    <source>
        <dbReference type="EMBL" id="SEL42159.1"/>
    </source>
</evidence>
<name>A0A1H7Q2X3_9SPHN</name>
<proteinExistence type="predicted"/>
<keyword evidence="3" id="KW-1185">Reference proteome</keyword>